<dbReference type="SUPFAM" id="SSF47413">
    <property type="entry name" value="lambda repressor-like DNA-binding domains"/>
    <property type="match status" value="1"/>
</dbReference>
<dbReference type="GO" id="GO:0003700">
    <property type="term" value="F:DNA-binding transcription factor activity"/>
    <property type="evidence" value="ECO:0007669"/>
    <property type="project" value="TreeGrafter"/>
</dbReference>
<gene>
    <name evidence="5" type="ORF">D6Z83_15710</name>
    <name evidence="6" type="ORF">EBE87_25255</name>
</gene>
<dbReference type="InterPro" id="IPR000843">
    <property type="entry name" value="HTH_LacI"/>
</dbReference>
<dbReference type="SUPFAM" id="SSF53822">
    <property type="entry name" value="Periplasmic binding protein-like I"/>
    <property type="match status" value="1"/>
</dbReference>
<keyword evidence="2 6" id="KW-0238">DNA-binding</keyword>
<reference evidence="5 8" key="1">
    <citation type="submission" date="2018-09" db="EMBL/GenBank/DDBJ databases">
        <title>Roseomonas sp. nov., isolated from feces of Tibetan antelopes in the Qinghai-Tibet plateau, China.</title>
        <authorList>
            <person name="Tian Z."/>
        </authorList>
    </citation>
    <scope>NUCLEOTIDE SEQUENCE [LARGE SCALE GENOMIC DNA]</scope>
    <source>
        <strain evidence="6 7">Z23</strain>
        <strain evidence="5 8">Z24</strain>
    </source>
</reference>
<evidence type="ECO:0000313" key="7">
    <source>
        <dbReference type="Proteomes" id="UP000274097"/>
    </source>
</evidence>
<dbReference type="InterPro" id="IPR028082">
    <property type="entry name" value="Peripla_BP_I"/>
</dbReference>
<dbReference type="GO" id="GO:0000976">
    <property type="term" value="F:transcription cis-regulatory region binding"/>
    <property type="evidence" value="ECO:0007669"/>
    <property type="project" value="TreeGrafter"/>
</dbReference>
<dbReference type="RefSeq" id="WP_120639230.1">
    <property type="nucleotide sequence ID" value="NZ_RAQU01000098.1"/>
</dbReference>
<dbReference type="OrthoDB" id="9784962at2"/>
<proteinExistence type="predicted"/>
<accession>A0A3A9JRB4</accession>
<dbReference type="Pfam" id="PF00356">
    <property type="entry name" value="LacI"/>
    <property type="match status" value="1"/>
</dbReference>
<dbReference type="CDD" id="cd01392">
    <property type="entry name" value="HTH_LacI"/>
    <property type="match status" value="1"/>
</dbReference>
<evidence type="ECO:0000313" key="5">
    <source>
        <dbReference type="EMBL" id="RKK03208.1"/>
    </source>
</evidence>
<dbReference type="PROSITE" id="PS50932">
    <property type="entry name" value="HTH_LACI_2"/>
    <property type="match status" value="1"/>
</dbReference>
<feature type="domain" description="HTH lacI-type" evidence="4">
    <location>
        <begin position="11"/>
        <end position="65"/>
    </location>
</feature>
<dbReference type="InterPro" id="IPR010982">
    <property type="entry name" value="Lambda_DNA-bd_dom_sf"/>
</dbReference>
<dbReference type="EMBL" id="RFLX01000050">
    <property type="protein sequence ID" value="RMI15570.1"/>
    <property type="molecule type" value="Genomic_DNA"/>
</dbReference>
<evidence type="ECO:0000256" key="2">
    <source>
        <dbReference type="ARBA" id="ARBA00023125"/>
    </source>
</evidence>
<dbReference type="PANTHER" id="PTHR30146:SF109">
    <property type="entry name" value="HTH-TYPE TRANSCRIPTIONAL REGULATOR GALS"/>
    <property type="match status" value="1"/>
</dbReference>
<keyword evidence="1" id="KW-0805">Transcription regulation</keyword>
<dbReference type="Proteomes" id="UP000278036">
    <property type="component" value="Unassembled WGS sequence"/>
</dbReference>
<dbReference type="CDD" id="cd06278">
    <property type="entry name" value="PBP1_LacI-like"/>
    <property type="match status" value="1"/>
</dbReference>
<sequence>MVKAAAHRPRATIVDISAQAGVSTATVSRALNGDTRISAATRRRVHDAAQALGYTVDVLARSLQSGRSGLVGLVLGSTDNPFYGELLQEVMRQSAERGTRILILHAGFGPMERPMLEAILQYRLDGCIVSSAEPASQVAAICEEHGVPAVMVNRLPMLRAAAVACDNTAGGRELADFLCRGGHRSFGIAMGPVAASTAQEREHGFVSRLAEHGFIVSHRFIRGENGVPVTSYGGGWQAGLDIADLPARERPEAVLAISDIMAIGLIEALRERGLHVPQDISVVGFDGIRDGARASYSLTTVRQPLPQMVAWSLDMLDRHSGSSAQPETLLIPGELVIRNSARLPPD</sequence>
<comment type="caution">
    <text evidence="5">The sequence shown here is derived from an EMBL/GenBank/DDBJ whole genome shotgun (WGS) entry which is preliminary data.</text>
</comment>
<dbReference type="Proteomes" id="UP000274097">
    <property type="component" value="Unassembled WGS sequence"/>
</dbReference>
<evidence type="ECO:0000256" key="3">
    <source>
        <dbReference type="ARBA" id="ARBA00023163"/>
    </source>
</evidence>
<dbReference type="Gene3D" id="1.10.260.40">
    <property type="entry name" value="lambda repressor-like DNA-binding domains"/>
    <property type="match status" value="1"/>
</dbReference>
<evidence type="ECO:0000313" key="6">
    <source>
        <dbReference type="EMBL" id="RMI15570.1"/>
    </source>
</evidence>
<protein>
    <submittedName>
        <fullName evidence="6">LacI family DNA-binding transcriptional regulator</fullName>
    </submittedName>
    <submittedName>
        <fullName evidence="5">LacI family transcriptional regulator</fullName>
    </submittedName>
</protein>
<evidence type="ECO:0000313" key="8">
    <source>
        <dbReference type="Proteomes" id="UP000278036"/>
    </source>
</evidence>
<keyword evidence="3" id="KW-0804">Transcription</keyword>
<keyword evidence="7" id="KW-1185">Reference proteome</keyword>
<dbReference type="PANTHER" id="PTHR30146">
    <property type="entry name" value="LACI-RELATED TRANSCRIPTIONAL REPRESSOR"/>
    <property type="match status" value="1"/>
</dbReference>
<dbReference type="InParanoid" id="A0A3A9JRB4"/>
<evidence type="ECO:0000259" key="4">
    <source>
        <dbReference type="PROSITE" id="PS50932"/>
    </source>
</evidence>
<name>A0A3A9JRB4_9PROT</name>
<dbReference type="SMART" id="SM00354">
    <property type="entry name" value="HTH_LACI"/>
    <property type="match status" value="1"/>
</dbReference>
<dbReference type="Pfam" id="PF13377">
    <property type="entry name" value="Peripla_BP_3"/>
    <property type="match status" value="1"/>
</dbReference>
<evidence type="ECO:0000256" key="1">
    <source>
        <dbReference type="ARBA" id="ARBA00023015"/>
    </source>
</evidence>
<dbReference type="InterPro" id="IPR046335">
    <property type="entry name" value="LacI/GalR-like_sensor"/>
</dbReference>
<dbReference type="EMBL" id="RAQU01000098">
    <property type="protein sequence ID" value="RKK03208.1"/>
    <property type="molecule type" value="Genomic_DNA"/>
</dbReference>
<dbReference type="Gene3D" id="3.40.50.2300">
    <property type="match status" value="2"/>
</dbReference>
<organism evidence="5 8">
    <name type="scientific">Teichococcus wenyumeiae</name>
    <dbReference type="NCBI Taxonomy" id="2478470"/>
    <lineage>
        <taxon>Bacteria</taxon>
        <taxon>Pseudomonadati</taxon>
        <taxon>Pseudomonadota</taxon>
        <taxon>Alphaproteobacteria</taxon>
        <taxon>Acetobacterales</taxon>
        <taxon>Roseomonadaceae</taxon>
        <taxon>Roseomonas</taxon>
    </lineage>
</organism>
<dbReference type="AlphaFoldDB" id="A0A3A9JRB4"/>